<feature type="transmembrane region" description="Helical" evidence="7">
    <location>
        <begin position="720"/>
        <end position="740"/>
    </location>
</feature>
<dbReference type="PANTHER" id="PTHR39083:SF1">
    <property type="entry name" value="CYCLIC DI-GMP-BINDING PROTEIN"/>
    <property type="match status" value="1"/>
</dbReference>
<keyword evidence="3 7" id="KW-0812">Transmembrane</keyword>
<comment type="caution">
    <text evidence="8">The sequence shown here is derived from an EMBL/GenBank/DDBJ whole genome shotgun (WGS) entry which is preliminary data.</text>
</comment>
<organism evidence="8 9">
    <name type="scientific">Paenibacillus herberti</name>
    <dbReference type="NCBI Taxonomy" id="1619309"/>
    <lineage>
        <taxon>Bacteria</taxon>
        <taxon>Bacillati</taxon>
        <taxon>Bacillota</taxon>
        <taxon>Bacilli</taxon>
        <taxon>Bacillales</taxon>
        <taxon>Paenibacillaceae</taxon>
        <taxon>Paenibacillus</taxon>
    </lineage>
</organism>
<evidence type="ECO:0000256" key="1">
    <source>
        <dbReference type="ARBA" id="ARBA00004162"/>
    </source>
</evidence>
<name>A0A229P2R8_9BACL</name>
<evidence type="ECO:0000256" key="5">
    <source>
        <dbReference type="ARBA" id="ARBA00023136"/>
    </source>
</evidence>
<evidence type="ECO:0008006" key="10">
    <source>
        <dbReference type="Google" id="ProtNLM"/>
    </source>
</evidence>
<reference evidence="8 9" key="1">
    <citation type="submission" date="2017-07" db="EMBL/GenBank/DDBJ databases">
        <title>Paenibacillus herberti R33 genome sequencing and assembly.</title>
        <authorList>
            <person name="Su W."/>
        </authorList>
    </citation>
    <scope>NUCLEOTIDE SEQUENCE [LARGE SCALE GENOMIC DNA]</scope>
    <source>
        <strain evidence="8 9">R33</strain>
    </source>
</reference>
<keyword evidence="5 7" id="KW-0472">Membrane</keyword>
<proteinExistence type="predicted"/>
<dbReference type="GO" id="GO:0005886">
    <property type="term" value="C:plasma membrane"/>
    <property type="evidence" value="ECO:0007669"/>
    <property type="project" value="UniProtKB-SubCell"/>
</dbReference>
<keyword evidence="9" id="KW-1185">Reference proteome</keyword>
<sequence>MPFSDGKQDGTRRNGSEEDVMKKWISATLALMLLGVSLGIAVPAAVASALQQPVGSAASVKQPSATPAEAAEPPSTGKAGQSIRLPYSQDVKLQGYYAAQSAFFTLGEHWQLRSGKLHLELRASSLSQASALTIEVNGKPLHSMKLSRVGESGSKLDLAIPARDLLAGSNEVRISLGYPQGEIGLCADDRSDENWLLVRKGSYFEVQYDSEKPTLELRQFPYPFVPDAGDITGKGTSIILPDMPSNEVVAAALQTAAALGVSAAEGLSGLHMGTYSEVSSGARRGDHLIYVGPAAAMPEELRKAAPSEMMAQLEQGPVLFRALSPLKGGKLLMGIVSGSDDASLDGAARLLQNPELVSQLVGSEALLPSGTNVNRATEDATRERWTLNQVGFPQGLKVEGPFRQQANFDLKLPSNKLVLPGAKANFKLKYAKNLNFSGSLATLYVNGIPAGSKKLDASTADSDVWEVPIPSQAAQSGYLAMSVVFDLQMTDYNCARPGEQTPWAYIEPDSTISLPAEDERALLLEHYPWPFVKNGRWNEAAFVVPAPSANQDFSLQARMAARLGSFLTDNSASLQVRTDKAWGAAELEGLNLIAASTAQDSQLLRSLSSELWFGYDSTFERFVGNEKRRLLPEFASRLASVQLISSPAGDGAGILAVTAPNAESLAQAEKYVEERSYGSGLVGNATLVDRWEKALHHYFAEDDSYSVAERVNLSSGQVKLFAVLLGTMLLMLLLGIVFIWRKYRKR</sequence>
<evidence type="ECO:0000256" key="7">
    <source>
        <dbReference type="SAM" id="Phobius"/>
    </source>
</evidence>
<dbReference type="PANTHER" id="PTHR39083">
    <property type="entry name" value="CYCLIC DI-GMP-BINDING PROTEIN"/>
    <property type="match status" value="1"/>
</dbReference>
<dbReference type="GO" id="GO:0006011">
    <property type="term" value="P:UDP-alpha-D-glucose metabolic process"/>
    <property type="evidence" value="ECO:0007669"/>
    <property type="project" value="InterPro"/>
</dbReference>
<keyword evidence="4 7" id="KW-1133">Transmembrane helix</keyword>
<keyword evidence="2" id="KW-1003">Cell membrane</keyword>
<dbReference type="Pfam" id="PF03170">
    <property type="entry name" value="BcsB"/>
    <property type="match status" value="1"/>
</dbReference>
<feature type="transmembrane region" description="Helical" evidence="7">
    <location>
        <begin position="29"/>
        <end position="50"/>
    </location>
</feature>
<accession>A0A229P2R8</accession>
<feature type="compositionally biased region" description="Low complexity" evidence="6">
    <location>
        <begin position="63"/>
        <end position="76"/>
    </location>
</feature>
<evidence type="ECO:0000313" key="8">
    <source>
        <dbReference type="EMBL" id="OXM16532.1"/>
    </source>
</evidence>
<comment type="subcellular location">
    <subcellularLocation>
        <location evidence="1">Cell membrane</location>
        <topology evidence="1">Single-pass membrane protein</topology>
    </subcellularLocation>
</comment>
<dbReference type="Gene3D" id="2.60.120.260">
    <property type="entry name" value="Galactose-binding domain-like"/>
    <property type="match status" value="2"/>
</dbReference>
<evidence type="ECO:0000256" key="4">
    <source>
        <dbReference type="ARBA" id="ARBA00022989"/>
    </source>
</evidence>
<dbReference type="AlphaFoldDB" id="A0A229P2R8"/>
<evidence type="ECO:0000256" key="2">
    <source>
        <dbReference type="ARBA" id="ARBA00022475"/>
    </source>
</evidence>
<evidence type="ECO:0000313" key="9">
    <source>
        <dbReference type="Proteomes" id="UP000215145"/>
    </source>
</evidence>
<evidence type="ECO:0000256" key="3">
    <source>
        <dbReference type="ARBA" id="ARBA00022692"/>
    </source>
</evidence>
<evidence type="ECO:0000256" key="6">
    <source>
        <dbReference type="SAM" id="MobiDB-lite"/>
    </source>
</evidence>
<dbReference type="EMBL" id="NMUQ01000001">
    <property type="protein sequence ID" value="OXM16532.1"/>
    <property type="molecule type" value="Genomic_DNA"/>
</dbReference>
<dbReference type="Proteomes" id="UP000215145">
    <property type="component" value="Unassembled WGS sequence"/>
</dbReference>
<protein>
    <recommendedName>
        <fullName evidence="10">Cellulose synthase</fullName>
    </recommendedName>
</protein>
<dbReference type="InterPro" id="IPR018513">
    <property type="entry name" value="Cell_synthase_bac"/>
</dbReference>
<gene>
    <name evidence="8" type="ORF">CGZ75_07645</name>
</gene>
<feature type="region of interest" description="Disordered" evidence="6">
    <location>
        <begin position="61"/>
        <end position="82"/>
    </location>
</feature>
<dbReference type="OrthoDB" id="2655838at2"/>